<gene>
    <name evidence="7" type="ORF">MANES_18G083700</name>
</gene>
<feature type="domain" description="O-methyltransferase C-terminal" evidence="5">
    <location>
        <begin position="98"/>
        <end position="303"/>
    </location>
</feature>
<evidence type="ECO:0000256" key="3">
    <source>
        <dbReference type="ARBA" id="ARBA00022691"/>
    </source>
</evidence>
<dbReference type="Pfam" id="PF08100">
    <property type="entry name" value="Dimerisation"/>
    <property type="match status" value="1"/>
</dbReference>
<dbReference type="AlphaFoldDB" id="A0A2C9U376"/>
<evidence type="ECO:0000313" key="7">
    <source>
        <dbReference type="EMBL" id="OAY23507.1"/>
    </source>
</evidence>
<reference evidence="7" key="1">
    <citation type="submission" date="2016-02" db="EMBL/GenBank/DDBJ databases">
        <title>WGS assembly of Manihot esculenta.</title>
        <authorList>
            <person name="Bredeson J.V."/>
            <person name="Prochnik S.E."/>
            <person name="Lyons J.B."/>
            <person name="Schmutz J."/>
            <person name="Grimwood J."/>
            <person name="Vrebalov J."/>
            <person name="Bart R.S."/>
            <person name="Amuge T."/>
            <person name="Ferguson M.E."/>
            <person name="Green R."/>
            <person name="Putnam N."/>
            <person name="Stites J."/>
            <person name="Rounsley S."/>
            <person name="Rokhsar D.S."/>
        </authorList>
    </citation>
    <scope>NUCLEOTIDE SEQUENCE [LARGE SCALE GENOMIC DNA]</scope>
    <source>
        <tissue evidence="7">Leaf</tissue>
    </source>
</reference>
<accession>A0A2C9U376</accession>
<dbReference type="PANTHER" id="PTHR11746">
    <property type="entry name" value="O-METHYLTRANSFERASE"/>
    <property type="match status" value="1"/>
</dbReference>
<keyword evidence="2" id="KW-0808">Transferase</keyword>
<dbReference type="PROSITE" id="PS51683">
    <property type="entry name" value="SAM_OMT_II"/>
    <property type="match status" value="1"/>
</dbReference>
<dbReference type="InterPro" id="IPR012967">
    <property type="entry name" value="COMT_dimerisation"/>
</dbReference>
<feature type="domain" description="O-methyltransferase dimerisation" evidence="6">
    <location>
        <begin position="16"/>
        <end position="60"/>
    </location>
</feature>
<dbReference type="EMBL" id="CM004404">
    <property type="protein sequence ID" value="OAY23507.1"/>
    <property type="molecule type" value="Genomic_DNA"/>
</dbReference>
<dbReference type="SUPFAM" id="SSF46785">
    <property type="entry name" value="Winged helix' DNA-binding domain"/>
    <property type="match status" value="1"/>
</dbReference>
<dbReference type="GO" id="GO:0008757">
    <property type="term" value="F:S-adenosylmethionine-dependent methyltransferase activity"/>
    <property type="evidence" value="ECO:0000318"/>
    <property type="project" value="GO_Central"/>
</dbReference>
<dbReference type="GO" id="GO:0032259">
    <property type="term" value="P:methylation"/>
    <property type="evidence" value="ECO:0000318"/>
    <property type="project" value="GO_Central"/>
</dbReference>
<dbReference type="SUPFAM" id="SSF53335">
    <property type="entry name" value="S-adenosyl-L-methionine-dependent methyltransferases"/>
    <property type="match status" value="1"/>
</dbReference>
<sequence length="321" mass="35246">MSGSNDEEETWNLAVSLANAAVLPMVLKSALELNIIDIVSTPVDSRGSLSASEIAVRIPAVRNPDAPIYWIACCNQDGSGFAAPLLLMQHDEVLMKSWFHLNDAILEGGFPFSRAHGMTAFEYLETDQRFNSLFNEGISSYTTLVVKKILDVYRGFDGLNVLVDVGGGTGVALSIITSKYPHIKGINYDMPHVLAHSPSYSGVEHVKGDMFTSVPKGDAIFLKWILHDWSDEHCLKLLKNCWEALPSNGKVIVVEAVLPVAPENIVSSQCLHKQDLLMLAQTPGGKERTQKEFEALALKSGFSSCEAICCAYNSWVMEFHK</sequence>
<keyword evidence="3" id="KW-0949">S-adenosyl-L-methionine</keyword>
<dbReference type="PIRSF" id="PIRSF005739">
    <property type="entry name" value="O-mtase"/>
    <property type="match status" value="1"/>
</dbReference>
<dbReference type="GO" id="GO:0008171">
    <property type="term" value="F:O-methyltransferase activity"/>
    <property type="evidence" value="ECO:0000318"/>
    <property type="project" value="GO_Central"/>
</dbReference>
<feature type="active site" description="Proton acceptor" evidence="4">
    <location>
        <position position="227"/>
    </location>
</feature>
<dbReference type="InterPro" id="IPR016461">
    <property type="entry name" value="COMT-like"/>
</dbReference>
<dbReference type="InterPro" id="IPR029063">
    <property type="entry name" value="SAM-dependent_MTases_sf"/>
</dbReference>
<dbReference type="InterPro" id="IPR001077">
    <property type="entry name" value="COMT_C"/>
</dbReference>
<dbReference type="InterPro" id="IPR036388">
    <property type="entry name" value="WH-like_DNA-bd_sf"/>
</dbReference>
<dbReference type="FunFam" id="3.40.50.150:FF:000061">
    <property type="entry name" value="Caffeic acid O-methyltransferase"/>
    <property type="match status" value="1"/>
</dbReference>
<dbReference type="Gene3D" id="3.40.50.150">
    <property type="entry name" value="Vaccinia Virus protein VP39"/>
    <property type="match status" value="1"/>
</dbReference>
<dbReference type="Pfam" id="PF00891">
    <property type="entry name" value="Methyltransf_2"/>
    <property type="match status" value="1"/>
</dbReference>
<dbReference type="GO" id="GO:0046983">
    <property type="term" value="F:protein dimerization activity"/>
    <property type="evidence" value="ECO:0007669"/>
    <property type="project" value="InterPro"/>
</dbReference>
<dbReference type="InterPro" id="IPR036390">
    <property type="entry name" value="WH_DNA-bd_sf"/>
</dbReference>
<dbReference type="Gene3D" id="1.10.10.10">
    <property type="entry name" value="Winged helix-like DNA-binding domain superfamily/Winged helix DNA-binding domain"/>
    <property type="match status" value="1"/>
</dbReference>
<evidence type="ECO:0000256" key="4">
    <source>
        <dbReference type="PIRSR" id="PIRSR005739-1"/>
    </source>
</evidence>
<evidence type="ECO:0000256" key="2">
    <source>
        <dbReference type="ARBA" id="ARBA00022679"/>
    </source>
</evidence>
<organism evidence="7">
    <name type="scientific">Manihot esculenta</name>
    <name type="common">Cassava</name>
    <name type="synonym">Jatropha manihot</name>
    <dbReference type="NCBI Taxonomy" id="3983"/>
    <lineage>
        <taxon>Eukaryota</taxon>
        <taxon>Viridiplantae</taxon>
        <taxon>Streptophyta</taxon>
        <taxon>Embryophyta</taxon>
        <taxon>Tracheophyta</taxon>
        <taxon>Spermatophyta</taxon>
        <taxon>Magnoliopsida</taxon>
        <taxon>eudicotyledons</taxon>
        <taxon>Gunneridae</taxon>
        <taxon>Pentapetalae</taxon>
        <taxon>rosids</taxon>
        <taxon>fabids</taxon>
        <taxon>Malpighiales</taxon>
        <taxon>Euphorbiaceae</taxon>
        <taxon>Crotonoideae</taxon>
        <taxon>Manihoteae</taxon>
        <taxon>Manihot</taxon>
    </lineage>
</organism>
<evidence type="ECO:0008006" key="8">
    <source>
        <dbReference type="Google" id="ProtNLM"/>
    </source>
</evidence>
<evidence type="ECO:0000256" key="1">
    <source>
        <dbReference type="ARBA" id="ARBA00022603"/>
    </source>
</evidence>
<dbReference type="STRING" id="3983.A0A2C9U376"/>
<name>A0A2C9U376_MANES</name>
<evidence type="ECO:0000259" key="5">
    <source>
        <dbReference type="Pfam" id="PF00891"/>
    </source>
</evidence>
<protein>
    <recommendedName>
        <fullName evidence="8">O-methyltransferase domain-containing protein</fullName>
    </recommendedName>
</protein>
<keyword evidence="1" id="KW-0489">Methyltransferase</keyword>
<evidence type="ECO:0000259" key="6">
    <source>
        <dbReference type="Pfam" id="PF08100"/>
    </source>
</evidence>
<proteinExistence type="predicted"/>